<dbReference type="OrthoDB" id="9976641at2759"/>
<dbReference type="SUPFAM" id="SSF56112">
    <property type="entry name" value="Protein kinase-like (PK-like)"/>
    <property type="match status" value="1"/>
</dbReference>
<comment type="similarity">
    <text evidence="1">Belongs to the pseudomonas-type ThrB family.</text>
</comment>
<organism evidence="4 5">
    <name type="scientific">Aphanomyces stellatus</name>
    <dbReference type="NCBI Taxonomy" id="120398"/>
    <lineage>
        <taxon>Eukaryota</taxon>
        <taxon>Sar</taxon>
        <taxon>Stramenopiles</taxon>
        <taxon>Oomycota</taxon>
        <taxon>Saprolegniomycetes</taxon>
        <taxon>Saprolegniales</taxon>
        <taxon>Verrucalvaceae</taxon>
        <taxon>Aphanomyces</taxon>
    </lineage>
</organism>
<evidence type="ECO:0000313" key="5">
    <source>
        <dbReference type="Proteomes" id="UP000332933"/>
    </source>
</evidence>
<reference evidence="4 5" key="1">
    <citation type="submission" date="2019-03" db="EMBL/GenBank/DDBJ databases">
        <authorList>
            <person name="Gaulin E."/>
            <person name="Dumas B."/>
        </authorList>
    </citation>
    <scope>NUCLEOTIDE SEQUENCE [LARGE SCALE GENOMIC DNA]</scope>
    <source>
        <strain evidence="4">CBS 568.67</strain>
    </source>
</reference>
<dbReference type="PANTHER" id="PTHR21064">
    <property type="entry name" value="AMINOGLYCOSIDE PHOSPHOTRANSFERASE DOMAIN-CONTAINING PROTEIN-RELATED"/>
    <property type="match status" value="1"/>
</dbReference>
<dbReference type="Pfam" id="PF01636">
    <property type="entry name" value="APH"/>
    <property type="match status" value="1"/>
</dbReference>
<dbReference type="InterPro" id="IPR002575">
    <property type="entry name" value="Aminoglycoside_PTrfase"/>
</dbReference>
<accession>A0A485KND6</accession>
<dbReference type="AlphaFoldDB" id="A0A485KND6"/>
<dbReference type="InterPro" id="IPR050249">
    <property type="entry name" value="Pseudomonas-type_ThrB"/>
</dbReference>
<evidence type="ECO:0000313" key="3">
    <source>
        <dbReference type="EMBL" id="KAF0699856.1"/>
    </source>
</evidence>
<dbReference type="PANTHER" id="PTHR21064:SF6">
    <property type="entry name" value="AMINOGLYCOSIDE PHOSPHOTRANSFERASE DOMAIN-CONTAINING PROTEIN"/>
    <property type="match status" value="1"/>
</dbReference>
<proteinExistence type="inferred from homology"/>
<evidence type="ECO:0000259" key="2">
    <source>
        <dbReference type="Pfam" id="PF01636"/>
    </source>
</evidence>
<gene>
    <name evidence="4" type="primary">Aste57867_9632</name>
    <name evidence="3" type="ORF">As57867_009594</name>
    <name evidence="4" type="ORF">ASTE57867_9632</name>
</gene>
<dbReference type="Gene3D" id="3.90.1300.10">
    <property type="entry name" value="Amidase signature (AS) domain"/>
    <property type="match status" value="1"/>
</dbReference>
<sequence>MAIDRIGQSQHLADFLPNEVAPRFQFHHHKYLTMPLFEQTIPIEATAVEALVSTHYGLTLGARIKASQNHTFQATNDATGTRYSVRVTPDPSGRHAQRIRDELTFVAYVAAHGLDHVCAPIAPTTPQPATHPLSVEVDNLIVAVFNWAKGSPVDFMSFRWMLDASFVKAWGAFFGHLHLLSQRFGCDHPDVACRIQRFDAIHDGVLHDAPLDPLDVTLEADPSAFGVIHGDLNCSNFYWTDSNGLSVYDWDQTMRSWYLYDLAQALFGPIMLAGAGVPIAGTPVPEANPAQYQAWLLEGYASVRGPLSPAQLAHVDRMVALKTTFYERFCRRAQAEGNLPPDMAAFITYIVNWFDKANEAATRAILVNGTNLQTIHLAQNIGILSEISRSVDKHSDQFHAVSSDAQVALRLARLAMSSLDVVAAQVVRSYAARLIRDLFESVDVFLTPTTPITAPAIQPEYLTDGLSDMGTTVQVMRFASWATSLGFLPWLSPWATHHLMPTSMMVQAAHWNEDVMLNVARVIEKHAPNPRQLTASGYFYHILKMAQNDIYLHGPINVSGMNISSICLNNQTCSP</sequence>
<dbReference type="InterPro" id="IPR036928">
    <property type="entry name" value="AS_sf"/>
</dbReference>
<protein>
    <submittedName>
        <fullName evidence="4">Aste57867_9632 protein</fullName>
    </submittedName>
</protein>
<dbReference type="EMBL" id="CAADRA010005174">
    <property type="protein sequence ID" value="VFT86511.1"/>
    <property type="molecule type" value="Genomic_DNA"/>
</dbReference>
<dbReference type="EMBL" id="VJMH01005153">
    <property type="protein sequence ID" value="KAF0699856.1"/>
    <property type="molecule type" value="Genomic_DNA"/>
</dbReference>
<dbReference type="SUPFAM" id="SSF75304">
    <property type="entry name" value="Amidase signature (AS) enzymes"/>
    <property type="match status" value="1"/>
</dbReference>
<evidence type="ECO:0000256" key="1">
    <source>
        <dbReference type="ARBA" id="ARBA00038240"/>
    </source>
</evidence>
<reference evidence="3" key="2">
    <citation type="submission" date="2019-06" db="EMBL/GenBank/DDBJ databases">
        <title>Genomics analysis of Aphanomyces spp. identifies a new class of oomycete effector associated with host adaptation.</title>
        <authorList>
            <person name="Gaulin E."/>
        </authorList>
    </citation>
    <scope>NUCLEOTIDE SEQUENCE</scope>
    <source>
        <strain evidence="3">CBS 578.67</strain>
    </source>
</reference>
<dbReference type="Gene3D" id="3.90.1200.10">
    <property type="match status" value="1"/>
</dbReference>
<feature type="domain" description="Aminoglycoside phosphotransferase" evidence="2">
    <location>
        <begin position="68"/>
        <end position="271"/>
    </location>
</feature>
<dbReference type="GO" id="GO:0019202">
    <property type="term" value="F:amino acid kinase activity"/>
    <property type="evidence" value="ECO:0007669"/>
    <property type="project" value="TreeGrafter"/>
</dbReference>
<dbReference type="InterPro" id="IPR011009">
    <property type="entry name" value="Kinase-like_dom_sf"/>
</dbReference>
<name>A0A485KND6_9STRA</name>
<dbReference type="Proteomes" id="UP000332933">
    <property type="component" value="Unassembled WGS sequence"/>
</dbReference>
<keyword evidence="5" id="KW-1185">Reference proteome</keyword>
<evidence type="ECO:0000313" key="4">
    <source>
        <dbReference type="EMBL" id="VFT86511.1"/>
    </source>
</evidence>